<evidence type="ECO:0000256" key="1">
    <source>
        <dbReference type="ARBA" id="ARBA00005199"/>
    </source>
</evidence>
<accession>A0A4R3I331</accession>
<keyword evidence="4" id="KW-0460">Magnesium</keyword>
<dbReference type="EC" id="3.1.3.12" evidence="4"/>
<dbReference type="OrthoDB" id="9814913at2"/>
<evidence type="ECO:0000313" key="5">
    <source>
        <dbReference type="EMBL" id="TCS39201.1"/>
    </source>
</evidence>
<dbReference type="UniPathway" id="UPA00299"/>
<dbReference type="PANTHER" id="PTHR43768:SF3">
    <property type="entry name" value="TREHALOSE 6-PHOSPHATE PHOSPHATASE"/>
    <property type="match status" value="1"/>
</dbReference>
<organism evidence="5 6">
    <name type="scientific">Paucimonas lemoignei</name>
    <name type="common">Pseudomonas lemoignei</name>
    <dbReference type="NCBI Taxonomy" id="29443"/>
    <lineage>
        <taxon>Bacteria</taxon>
        <taxon>Pseudomonadati</taxon>
        <taxon>Pseudomonadota</taxon>
        <taxon>Betaproteobacteria</taxon>
        <taxon>Burkholderiales</taxon>
        <taxon>Burkholderiaceae</taxon>
        <taxon>Paucimonas</taxon>
    </lineage>
</organism>
<dbReference type="Pfam" id="PF02358">
    <property type="entry name" value="Trehalose_PPase"/>
    <property type="match status" value="1"/>
</dbReference>
<dbReference type="PANTHER" id="PTHR43768">
    <property type="entry name" value="TREHALOSE 6-PHOSPHATE PHOSPHATASE"/>
    <property type="match status" value="1"/>
</dbReference>
<comment type="function">
    <text evidence="4">Removes the phosphate from trehalose 6-phosphate to produce free trehalose.</text>
</comment>
<gene>
    <name evidence="5" type="ORF">EDC30_101153</name>
</gene>
<keyword evidence="6" id="KW-1185">Reference proteome</keyword>
<dbReference type="EMBL" id="SLZQ01000001">
    <property type="protein sequence ID" value="TCS39201.1"/>
    <property type="molecule type" value="Genomic_DNA"/>
</dbReference>
<proteinExistence type="inferred from homology"/>
<comment type="pathway">
    <text evidence="1 4">Glycan biosynthesis; trehalose biosynthesis.</text>
</comment>
<dbReference type="InterPro" id="IPR036412">
    <property type="entry name" value="HAD-like_sf"/>
</dbReference>
<dbReference type="SUPFAM" id="SSF56784">
    <property type="entry name" value="HAD-like"/>
    <property type="match status" value="1"/>
</dbReference>
<dbReference type="InterPro" id="IPR044651">
    <property type="entry name" value="OTSB-like"/>
</dbReference>
<dbReference type="NCBIfam" id="TIGR01484">
    <property type="entry name" value="HAD-SF-IIB"/>
    <property type="match status" value="1"/>
</dbReference>
<comment type="caution">
    <text evidence="5">The sequence shown here is derived from an EMBL/GenBank/DDBJ whole genome shotgun (WGS) entry which is preliminary data.</text>
</comment>
<dbReference type="GO" id="GO:0004805">
    <property type="term" value="F:trehalose-phosphatase activity"/>
    <property type="evidence" value="ECO:0007669"/>
    <property type="project" value="UniProtKB-EC"/>
</dbReference>
<dbReference type="NCBIfam" id="TIGR00685">
    <property type="entry name" value="T6PP"/>
    <property type="match status" value="1"/>
</dbReference>
<reference evidence="5 6" key="1">
    <citation type="submission" date="2019-03" db="EMBL/GenBank/DDBJ databases">
        <title>Genomic Encyclopedia of Type Strains, Phase IV (KMG-IV): sequencing the most valuable type-strain genomes for metagenomic binning, comparative biology and taxonomic classification.</title>
        <authorList>
            <person name="Goeker M."/>
        </authorList>
    </citation>
    <scope>NUCLEOTIDE SEQUENCE [LARGE SCALE GENOMIC DNA]</scope>
    <source>
        <strain evidence="5 6">DSM 7445</strain>
    </source>
</reference>
<evidence type="ECO:0000313" key="6">
    <source>
        <dbReference type="Proteomes" id="UP000295382"/>
    </source>
</evidence>
<protein>
    <recommendedName>
        <fullName evidence="4">Trehalose 6-phosphate phosphatase</fullName>
        <ecNumber evidence="4">3.1.3.12</ecNumber>
    </recommendedName>
</protein>
<comment type="similarity">
    <text evidence="2 4">Belongs to the trehalose phosphatase family.</text>
</comment>
<evidence type="ECO:0000256" key="2">
    <source>
        <dbReference type="ARBA" id="ARBA00008770"/>
    </source>
</evidence>
<evidence type="ECO:0000256" key="4">
    <source>
        <dbReference type="RuleBase" id="RU361117"/>
    </source>
</evidence>
<keyword evidence="3 4" id="KW-0378">Hydrolase</keyword>
<evidence type="ECO:0000256" key="3">
    <source>
        <dbReference type="ARBA" id="ARBA00022801"/>
    </source>
</evidence>
<comment type="cofactor">
    <cofactor evidence="4">
        <name>Mg(2+)</name>
        <dbReference type="ChEBI" id="CHEBI:18420"/>
    </cofactor>
</comment>
<dbReference type="GO" id="GO:0005992">
    <property type="term" value="P:trehalose biosynthetic process"/>
    <property type="evidence" value="ECO:0007669"/>
    <property type="project" value="UniProtKB-UniPathway"/>
</dbReference>
<keyword evidence="4" id="KW-0479">Metal-binding</keyword>
<dbReference type="RefSeq" id="WP_132256388.1">
    <property type="nucleotide sequence ID" value="NZ_SLZQ01000001.1"/>
</dbReference>
<comment type="catalytic activity">
    <reaction evidence="4">
        <text>alpha,alpha-trehalose 6-phosphate + H2O = alpha,alpha-trehalose + phosphate</text>
        <dbReference type="Rhea" id="RHEA:23420"/>
        <dbReference type="ChEBI" id="CHEBI:15377"/>
        <dbReference type="ChEBI" id="CHEBI:16551"/>
        <dbReference type="ChEBI" id="CHEBI:43474"/>
        <dbReference type="ChEBI" id="CHEBI:58429"/>
        <dbReference type="EC" id="3.1.3.12"/>
    </reaction>
</comment>
<dbReference type="Proteomes" id="UP000295382">
    <property type="component" value="Unassembled WGS sequence"/>
</dbReference>
<dbReference type="AlphaFoldDB" id="A0A4R3I331"/>
<dbReference type="Gene3D" id="3.40.50.1000">
    <property type="entry name" value="HAD superfamily/HAD-like"/>
    <property type="match status" value="1"/>
</dbReference>
<dbReference type="Gene3D" id="3.30.70.1020">
    <property type="entry name" value="Trehalose-6-phosphate phosphatase related protein, domain 2"/>
    <property type="match status" value="1"/>
</dbReference>
<dbReference type="GO" id="GO:0046872">
    <property type="term" value="F:metal ion binding"/>
    <property type="evidence" value="ECO:0007669"/>
    <property type="project" value="UniProtKB-KW"/>
</dbReference>
<dbReference type="InterPro" id="IPR023214">
    <property type="entry name" value="HAD_sf"/>
</dbReference>
<dbReference type="InterPro" id="IPR006379">
    <property type="entry name" value="HAD-SF_hydro_IIB"/>
</dbReference>
<sequence length="268" mass="29104">MRALFSEHGQARLRELMRPGVLCAFDFDGTLAPITSDPAGAFLTPEVLERLLRLTAVTPIAVLTGRSLADIRGRLGFEPTYVVGNHGVEGMSEAAELERHAAISQTWRQQLAVLLGGQPDIAKDILTEDKRYSLSLHYRAAADQAKAAAILRDLIGQLAPAPRLVTGKCVFNLLPPDSYDKGRALVELMKRSGAASAVYVGDDVTDEDVFRLRRHDVLSVRVEYMSNSAADFYIPDHADIARLLDELIERLSSRKGNAASPAAGPESG</sequence>
<dbReference type="InterPro" id="IPR003337">
    <property type="entry name" value="Trehalose_PPase"/>
</dbReference>
<name>A0A4R3I331_PAULE</name>